<evidence type="ECO:0000313" key="3">
    <source>
        <dbReference type="Proteomes" id="UP000652681"/>
    </source>
</evidence>
<dbReference type="Pfam" id="PF13614">
    <property type="entry name" value="AAA_31"/>
    <property type="match status" value="1"/>
</dbReference>
<proteinExistence type="predicted"/>
<dbReference type="EMBL" id="JACVEL010000009">
    <property type="protein sequence ID" value="MBC9813367.1"/>
    <property type="molecule type" value="Genomic_DNA"/>
</dbReference>
<feature type="domain" description="AAA" evidence="1">
    <location>
        <begin position="1"/>
        <end position="202"/>
    </location>
</feature>
<evidence type="ECO:0000313" key="2">
    <source>
        <dbReference type="EMBL" id="MBC9813367.1"/>
    </source>
</evidence>
<dbReference type="InterPro" id="IPR027417">
    <property type="entry name" value="P-loop_NTPase"/>
</dbReference>
<reference evidence="2" key="1">
    <citation type="submission" date="2020-09" db="EMBL/GenBank/DDBJ databases">
        <title>Taishania pollutisoli gen. nov., sp. nov., Isolated from Tetrabromobisphenol A-Contaminated Soil.</title>
        <authorList>
            <person name="Chen Q."/>
        </authorList>
    </citation>
    <scope>NUCLEOTIDE SEQUENCE</scope>
    <source>
        <strain evidence="2">CZZ-1</strain>
    </source>
</reference>
<dbReference type="Gene3D" id="3.40.50.300">
    <property type="entry name" value="P-loop containing nucleotide triphosphate hydrolases"/>
    <property type="match status" value="1"/>
</dbReference>
<dbReference type="RefSeq" id="WP_216714525.1">
    <property type="nucleotide sequence ID" value="NZ_JACVEL010000009.1"/>
</dbReference>
<name>A0A8J6P7T5_9FLAO</name>
<dbReference type="SUPFAM" id="SSF52540">
    <property type="entry name" value="P-loop containing nucleoside triphosphate hydrolases"/>
    <property type="match status" value="1"/>
</dbReference>
<evidence type="ECO:0000259" key="1">
    <source>
        <dbReference type="Pfam" id="PF13614"/>
    </source>
</evidence>
<dbReference type="AlphaFoldDB" id="A0A8J6P7T5"/>
<dbReference type="CDD" id="cd02042">
    <property type="entry name" value="ParAB_family"/>
    <property type="match status" value="1"/>
</dbReference>
<protein>
    <submittedName>
        <fullName evidence="2">AAA family ATPase</fullName>
    </submittedName>
</protein>
<dbReference type="Proteomes" id="UP000652681">
    <property type="component" value="Unassembled WGS sequence"/>
</dbReference>
<dbReference type="InterPro" id="IPR050678">
    <property type="entry name" value="DNA_Partitioning_ATPase"/>
</dbReference>
<sequence length="349" mass="39045">MQIITFYNHKGGVSKTSTTFNVAHLLAEMGKKVLVVDADPQCNITELLIGDLIAEYDARMEATGEENEIPGTTLLNVLLPRISGDIPEVDIQSIKSIEVKENLYLIRGDVQLSSIEDALSEAHQQRFSTKIHEKRTYVAIGDFLTRYGKGNKFDYIFIDVGPSSGSLTRSCFLACDGFFVPVAPDRFNIQAIKTLSLIIDRWIGEHDKIVQDFITLGLPVKDGKPKFLGAIPQHYKLLKGKPKPGYKLWMDRLPKAVIDNLFPVLKKYSNANDLTNGLTKDTISTPSIPDFQSLAPLMQEFCIPVYAIEQKMTASITERGGQWGGGTWDDAVRRMNEFKALFTQIIDRI</sequence>
<comment type="caution">
    <text evidence="2">The sequence shown here is derived from an EMBL/GenBank/DDBJ whole genome shotgun (WGS) entry which is preliminary data.</text>
</comment>
<gene>
    <name evidence="2" type="ORF">H9Y05_12890</name>
</gene>
<keyword evidence="3" id="KW-1185">Reference proteome</keyword>
<accession>A0A8J6P7T5</accession>
<organism evidence="2 3">
    <name type="scientific">Taishania pollutisoli</name>
    <dbReference type="NCBI Taxonomy" id="2766479"/>
    <lineage>
        <taxon>Bacteria</taxon>
        <taxon>Pseudomonadati</taxon>
        <taxon>Bacteroidota</taxon>
        <taxon>Flavobacteriia</taxon>
        <taxon>Flavobacteriales</taxon>
        <taxon>Crocinitomicaceae</taxon>
        <taxon>Taishania</taxon>
    </lineage>
</organism>
<dbReference type="PANTHER" id="PTHR13696">
    <property type="entry name" value="P-LOOP CONTAINING NUCLEOSIDE TRIPHOSPHATE HYDROLASE"/>
    <property type="match status" value="1"/>
</dbReference>
<dbReference type="PANTHER" id="PTHR13696:SF99">
    <property type="entry name" value="COBYRINIC ACID AC-DIAMIDE SYNTHASE"/>
    <property type="match status" value="1"/>
</dbReference>
<dbReference type="InterPro" id="IPR025669">
    <property type="entry name" value="AAA_dom"/>
</dbReference>